<dbReference type="InterPro" id="IPR019004">
    <property type="entry name" value="YqeY/Aim41"/>
</dbReference>
<dbReference type="SUPFAM" id="SSF89095">
    <property type="entry name" value="GatB/YqeY motif"/>
    <property type="match status" value="1"/>
</dbReference>
<name>X1QPI5_9ZZZZ</name>
<accession>X1QPI5</accession>
<dbReference type="GO" id="GO:0016884">
    <property type="term" value="F:carbon-nitrogen ligase activity, with glutamine as amido-N-donor"/>
    <property type="evidence" value="ECO:0007669"/>
    <property type="project" value="InterPro"/>
</dbReference>
<organism evidence="1">
    <name type="scientific">marine sediment metagenome</name>
    <dbReference type="NCBI Taxonomy" id="412755"/>
    <lineage>
        <taxon>unclassified sequences</taxon>
        <taxon>metagenomes</taxon>
        <taxon>ecological metagenomes</taxon>
    </lineage>
</organism>
<dbReference type="PANTHER" id="PTHR28055:SF1">
    <property type="entry name" value="ALTERED INHERITANCE OF MITOCHONDRIA PROTEIN 41, MITOCHONDRIAL"/>
    <property type="match status" value="1"/>
</dbReference>
<dbReference type="Pfam" id="PF09424">
    <property type="entry name" value="YqeY"/>
    <property type="match status" value="1"/>
</dbReference>
<sequence length="51" mass="6035">QRRESIEAFKLGNRHDLVAQEEAELAILNEYLPQQMTREEIIVAVRRVIEE</sequence>
<protein>
    <submittedName>
        <fullName evidence="1">Uncharacterized protein</fullName>
    </submittedName>
</protein>
<dbReference type="InterPro" id="IPR003789">
    <property type="entry name" value="Asn/Gln_tRNA_amidoTrase-B-like"/>
</dbReference>
<dbReference type="Gene3D" id="1.10.1510.10">
    <property type="entry name" value="Uncharacterised protein YqeY/AIM41 PF09424, N-terminal domain"/>
    <property type="match status" value="1"/>
</dbReference>
<dbReference type="InterPro" id="IPR042184">
    <property type="entry name" value="YqeY/Aim41_N"/>
</dbReference>
<feature type="non-terminal residue" evidence="1">
    <location>
        <position position="51"/>
    </location>
</feature>
<feature type="non-terminal residue" evidence="1">
    <location>
        <position position="1"/>
    </location>
</feature>
<dbReference type="PANTHER" id="PTHR28055">
    <property type="entry name" value="ALTERED INHERITANCE OF MITOCHONDRIA PROTEIN 41, MITOCHONDRIAL"/>
    <property type="match status" value="1"/>
</dbReference>
<evidence type="ECO:0000313" key="1">
    <source>
        <dbReference type="EMBL" id="GAI70153.1"/>
    </source>
</evidence>
<dbReference type="EMBL" id="BARV01045571">
    <property type="protein sequence ID" value="GAI70153.1"/>
    <property type="molecule type" value="Genomic_DNA"/>
</dbReference>
<reference evidence="1" key="1">
    <citation type="journal article" date="2014" name="Front. Microbiol.">
        <title>High frequency of phylogenetically diverse reductive dehalogenase-homologous genes in deep subseafloor sedimentary metagenomes.</title>
        <authorList>
            <person name="Kawai M."/>
            <person name="Futagami T."/>
            <person name="Toyoda A."/>
            <person name="Takaki Y."/>
            <person name="Nishi S."/>
            <person name="Hori S."/>
            <person name="Arai W."/>
            <person name="Tsubouchi T."/>
            <person name="Morono Y."/>
            <person name="Uchiyama I."/>
            <person name="Ito T."/>
            <person name="Fujiyama A."/>
            <person name="Inagaki F."/>
            <person name="Takami H."/>
        </authorList>
    </citation>
    <scope>NUCLEOTIDE SEQUENCE</scope>
    <source>
        <strain evidence="1">Expedition CK06-06</strain>
    </source>
</reference>
<proteinExistence type="predicted"/>
<comment type="caution">
    <text evidence="1">The sequence shown here is derived from an EMBL/GenBank/DDBJ whole genome shotgun (WGS) entry which is preliminary data.</text>
</comment>
<gene>
    <name evidence="1" type="ORF">S06H3_66665</name>
</gene>
<dbReference type="AlphaFoldDB" id="X1QPI5"/>